<comment type="subunit">
    <text evidence="3">Homodimer.</text>
</comment>
<dbReference type="FunFam" id="3.40.50.10490:FF:000014">
    <property type="entry name" value="N-acetylmuramic acid 6-phosphate etherase"/>
    <property type="match status" value="1"/>
</dbReference>
<organism evidence="5 6">
    <name type="scientific">Anaerocolumna aminovalerica</name>
    <dbReference type="NCBI Taxonomy" id="1527"/>
    <lineage>
        <taxon>Bacteria</taxon>
        <taxon>Bacillati</taxon>
        <taxon>Bacillota</taxon>
        <taxon>Clostridia</taxon>
        <taxon>Lachnospirales</taxon>
        <taxon>Lachnospiraceae</taxon>
        <taxon>Anaerocolumna</taxon>
    </lineage>
</organism>
<dbReference type="CDD" id="cd05007">
    <property type="entry name" value="SIS_Etherase"/>
    <property type="match status" value="1"/>
</dbReference>
<comment type="pathway">
    <text evidence="3">Amino-sugar metabolism; N-acetylmuramate degradation.</text>
</comment>
<keyword evidence="6" id="KW-1185">Reference proteome</keyword>
<dbReference type="HAMAP" id="MF_00068">
    <property type="entry name" value="MurQ"/>
    <property type="match status" value="1"/>
</dbReference>
<evidence type="ECO:0000256" key="3">
    <source>
        <dbReference type="HAMAP-Rule" id="MF_00068"/>
    </source>
</evidence>
<dbReference type="GO" id="GO:0016803">
    <property type="term" value="F:ether hydrolase activity"/>
    <property type="evidence" value="ECO:0007669"/>
    <property type="project" value="TreeGrafter"/>
</dbReference>
<sequence length="301" mass="32413">MINLATYTTEKRNRDTMNLDNMSSMEIALVANKEDENVVKAVRSVIPQIADTIDMAAETLEQRGRLIYIGAGTSGRLGVLDASECPPTFGVSQELVTGIIAGGKEALFHAVEGAEDSKILAEQELKKLELTGRDMVIGLSASGRTPYVLYGLKYASSIGCKTAAIACNKDSVIGKEADISIEPVTGPEILTGSTRLKAGTAQKMILNMISTGSMVKIGKVYENLMVDLQNTNEKLAVRTENIVMSATSSDRETARRLLEEADGSAKLAITMFILDKPANEAKEILKSTHGSIRKAIRESKK</sequence>
<accession>A0A1I5HLQ6</accession>
<comment type="function">
    <text evidence="3">Specifically catalyzes the cleavage of the D-lactyl ether substituent of MurNAc 6-phosphate, producing GlcNAc 6-phosphate and D-lactate.</text>
</comment>
<dbReference type="EMBL" id="FOWD01000031">
    <property type="protein sequence ID" value="SFO49224.1"/>
    <property type="molecule type" value="Genomic_DNA"/>
</dbReference>
<protein>
    <recommendedName>
        <fullName evidence="3">N-acetylmuramic acid 6-phosphate etherase</fullName>
        <shortName evidence="3">MurNAc-6-P etherase</shortName>
        <ecNumber evidence="3">4.2.1.126</ecNumber>
    </recommendedName>
    <alternativeName>
        <fullName evidence="3">N-acetylmuramic acid 6-phosphate hydrolase</fullName>
    </alternativeName>
    <alternativeName>
        <fullName evidence="3">N-acetylmuramic acid 6-phosphate lyase</fullName>
    </alternativeName>
</protein>
<dbReference type="GO" id="GO:0016835">
    <property type="term" value="F:carbon-oxygen lyase activity"/>
    <property type="evidence" value="ECO:0007669"/>
    <property type="project" value="UniProtKB-UniRule"/>
</dbReference>
<dbReference type="InterPro" id="IPR005486">
    <property type="entry name" value="Glucokinase_regulatory_CS"/>
</dbReference>
<dbReference type="PANTHER" id="PTHR10088">
    <property type="entry name" value="GLUCOKINASE REGULATORY PROTEIN"/>
    <property type="match status" value="1"/>
</dbReference>
<evidence type="ECO:0000259" key="4">
    <source>
        <dbReference type="PROSITE" id="PS51464"/>
    </source>
</evidence>
<keyword evidence="2 3" id="KW-0119">Carbohydrate metabolism</keyword>
<comment type="similarity">
    <text evidence="3">Belongs to the GCKR-like family. MurNAc-6-P etherase subfamily.</text>
</comment>
<keyword evidence="1 3" id="KW-0456">Lyase</keyword>
<dbReference type="OrthoDB" id="9813395at2"/>
<dbReference type="SUPFAM" id="SSF53697">
    <property type="entry name" value="SIS domain"/>
    <property type="match status" value="1"/>
</dbReference>
<dbReference type="STRING" id="1527.SAMN04489757_13131"/>
<feature type="domain" description="SIS" evidence="4">
    <location>
        <begin position="56"/>
        <end position="219"/>
    </location>
</feature>
<dbReference type="PROSITE" id="PS01272">
    <property type="entry name" value="GCKR"/>
    <property type="match status" value="1"/>
</dbReference>
<dbReference type="Proteomes" id="UP000198806">
    <property type="component" value="Unassembled WGS sequence"/>
</dbReference>
<dbReference type="PANTHER" id="PTHR10088:SF4">
    <property type="entry name" value="GLUCOKINASE REGULATORY PROTEIN"/>
    <property type="match status" value="1"/>
</dbReference>
<dbReference type="InterPro" id="IPR001347">
    <property type="entry name" value="SIS_dom"/>
</dbReference>
<dbReference type="GO" id="GO:0046348">
    <property type="term" value="P:amino sugar catabolic process"/>
    <property type="evidence" value="ECO:0007669"/>
    <property type="project" value="InterPro"/>
</dbReference>
<gene>
    <name evidence="3" type="primary">murQ</name>
    <name evidence="5" type="ORF">SAMN04489757_13131</name>
</gene>
<feature type="active site" description="Proton donor" evidence="3">
    <location>
        <position position="84"/>
    </location>
</feature>
<dbReference type="AlphaFoldDB" id="A0A1I5HLQ6"/>
<evidence type="ECO:0000256" key="1">
    <source>
        <dbReference type="ARBA" id="ARBA00023239"/>
    </source>
</evidence>
<reference evidence="5 6" key="1">
    <citation type="submission" date="2016-10" db="EMBL/GenBank/DDBJ databases">
        <authorList>
            <person name="de Groot N.N."/>
        </authorList>
    </citation>
    <scope>NUCLEOTIDE SEQUENCE [LARGE SCALE GENOMIC DNA]</scope>
    <source>
        <strain evidence="5 6">DSM 1283</strain>
    </source>
</reference>
<dbReference type="NCBIfam" id="NF009222">
    <property type="entry name" value="PRK12570.1"/>
    <property type="match status" value="1"/>
</dbReference>
<evidence type="ECO:0000256" key="2">
    <source>
        <dbReference type="ARBA" id="ARBA00023277"/>
    </source>
</evidence>
<dbReference type="Gene3D" id="1.10.8.1080">
    <property type="match status" value="1"/>
</dbReference>
<dbReference type="GO" id="GO:0009254">
    <property type="term" value="P:peptidoglycan turnover"/>
    <property type="evidence" value="ECO:0007669"/>
    <property type="project" value="TreeGrafter"/>
</dbReference>
<dbReference type="RefSeq" id="WP_091687736.1">
    <property type="nucleotide sequence ID" value="NZ_BAABFM010000040.1"/>
</dbReference>
<dbReference type="Pfam" id="PF22645">
    <property type="entry name" value="GKRP_SIS_N"/>
    <property type="match status" value="1"/>
</dbReference>
<feature type="active site" evidence="3">
    <location>
        <position position="115"/>
    </location>
</feature>
<evidence type="ECO:0000313" key="5">
    <source>
        <dbReference type="EMBL" id="SFO49224.1"/>
    </source>
</evidence>
<dbReference type="InterPro" id="IPR040190">
    <property type="entry name" value="MURQ/GCKR"/>
</dbReference>
<dbReference type="PROSITE" id="PS51464">
    <property type="entry name" value="SIS"/>
    <property type="match status" value="1"/>
</dbReference>
<dbReference type="GO" id="GO:0097173">
    <property type="term" value="P:N-acetylmuramic acid catabolic process"/>
    <property type="evidence" value="ECO:0007669"/>
    <property type="project" value="UniProtKB-UniPathway"/>
</dbReference>
<dbReference type="Gene3D" id="3.40.50.10490">
    <property type="entry name" value="Glucose-6-phosphate isomerase like protein, domain 1"/>
    <property type="match status" value="1"/>
</dbReference>
<proteinExistence type="inferred from homology"/>
<dbReference type="GO" id="GO:0097367">
    <property type="term" value="F:carbohydrate derivative binding"/>
    <property type="evidence" value="ECO:0007669"/>
    <property type="project" value="InterPro"/>
</dbReference>
<comment type="catalytic activity">
    <reaction evidence="3">
        <text>N-acetyl-D-muramate 6-phosphate + H2O = N-acetyl-D-glucosamine 6-phosphate + (R)-lactate</text>
        <dbReference type="Rhea" id="RHEA:26410"/>
        <dbReference type="ChEBI" id="CHEBI:15377"/>
        <dbReference type="ChEBI" id="CHEBI:16004"/>
        <dbReference type="ChEBI" id="CHEBI:57513"/>
        <dbReference type="ChEBI" id="CHEBI:58722"/>
        <dbReference type="EC" id="4.2.1.126"/>
    </reaction>
</comment>
<dbReference type="NCBIfam" id="TIGR00274">
    <property type="entry name" value="N-acetylmuramic acid 6-phosphate etherase"/>
    <property type="match status" value="1"/>
</dbReference>
<dbReference type="InterPro" id="IPR046348">
    <property type="entry name" value="SIS_dom_sf"/>
</dbReference>
<dbReference type="UniPathway" id="UPA00342"/>
<dbReference type="InterPro" id="IPR005488">
    <property type="entry name" value="Etherase_MurQ"/>
</dbReference>
<name>A0A1I5HLQ6_9FIRM</name>
<dbReference type="NCBIfam" id="NF003915">
    <property type="entry name" value="PRK05441.1"/>
    <property type="match status" value="1"/>
</dbReference>
<comment type="miscellaneous">
    <text evidence="3">A lyase-type mechanism (elimination/hydration) is suggested for the cleavage of the lactyl ether bond of MurNAc 6-phosphate, with the formation of an alpha,beta-unsaturated aldehyde intermediate with (E)-stereochemistry, followed by the syn addition of water to give product.</text>
</comment>
<evidence type="ECO:0000313" key="6">
    <source>
        <dbReference type="Proteomes" id="UP000198806"/>
    </source>
</evidence>
<dbReference type="EC" id="4.2.1.126" evidence="3"/>